<feature type="non-terminal residue" evidence="2">
    <location>
        <position position="139"/>
    </location>
</feature>
<evidence type="ECO:0000256" key="1">
    <source>
        <dbReference type="SAM" id="MobiDB-lite"/>
    </source>
</evidence>
<dbReference type="AlphaFoldDB" id="A0A0H5QNC2"/>
<reference evidence="2" key="1">
    <citation type="submission" date="2015-04" db="EMBL/GenBank/DDBJ databases">
        <title>The genome sequence of the plant pathogenic Rhizarian Plasmodiophora brassicae reveals insights in its biotrophic life cycle and the origin of chitin synthesis.</title>
        <authorList>
            <person name="Schwelm A."/>
            <person name="Fogelqvist J."/>
            <person name="Knaust A."/>
            <person name="Julke S."/>
            <person name="Lilja T."/>
            <person name="Dhandapani V."/>
            <person name="Bonilla-Rosso G."/>
            <person name="Karlsson M."/>
            <person name="Shevchenko A."/>
            <person name="Choi S.R."/>
            <person name="Kim H.G."/>
            <person name="Park J.Y."/>
            <person name="Lim Y.P."/>
            <person name="Ludwig-Muller J."/>
            <person name="Dixelius C."/>
        </authorList>
    </citation>
    <scope>NUCLEOTIDE SEQUENCE</scope>
    <source>
        <tissue evidence="2">Potato root galls</tissue>
    </source>
</reference>
<proteinExistence type="predicted"/>
<dbReference type="EMBL" id="HACM01003228">
    <property type="protein sequence ID" value="CRZ03670.1"/>
    <property type="molecule type" value="Transcribed_RNA"/>
</dbReference>
<sequence length="139" mass="16156">MKKFTKFHACERFFETHFEEPVTNSKPWSRDRDIAIEGDWHVQHNTGLQEVHCPARWRVPHDNFNRNYRRFHYFARGPMASELNVSSRRQPYSELCIHPPPSPPSNAISVPVSVSNMSVVSDAHDSSSKKPKSAAERRR</sequence>
<protein>
    <submittedName>
        <fullName evidence="2">Uncharacterized protein</fullName>
    </submittedName>
</protein>
<feature type="compositionally biased region" description="Basic and acidic residues" evidence="1">
    <location>
        <begin position="122"/>
        <end position="139"/>
    </location>
</feature>
<organism evidence="2">
    <name type="scientific">Spongospora subterranea</name>
    <dbReference type="NCBI Taxonomy" id="70186"/>
    <lineage>
        <taxon>Eukaryota</taxon>
        <taxon>Sar</taxon>
        <taxon>Rhizaria</taxon>
        <taxon>Endomyxa</taxon>
        <taxon>Phytomyxea</taxon>
        <taxon>Plasmodiophorida</taxon>
        <taxon>Plasmodiophoridae</taxon>
        <taxon>Spongospora</taxon>
    </lineage>
</organism>
<evidence type="ECO:0000313" key="2">
    <source>
        <dbReference type="EMBL" id="CRZ03670.1"/>
    </source>
</evidence>
<feature type="region of interest" description="Disordered" evidence="1">
    <location>
        <begin position="118"/>
        <end position="139"/>
    </location>
</feature>
<name>A0A0H5QNC2_9EUKA</name>
<accession>A0A0H5QNC2</accession>